<accession>A0AAD7AIG3</accession>
<gene>
    <name evidence="1" type="ORF">DFH08DRAFT_932111</name>
</gene>
<protein>
    <submittedName>
        <fullName evidence="1">Uncharacterized protein</fullName>
    </submittedName>
</protein>
<dbReference type="AlphaFoldDB" id="A0AAD7AIG3"/>
<evidence type="ECO:0000313" key="1">
    <source>
        <dbReference type="EMBL" id="KAJ7359688.1"/>
    </source>
</evidence>
<evidence type="ECO:0000313" key="2">
    <source>
        <dbReference type="Proteomes" id="UP001218218"/>
    </source>
</evidence>
<dbReference type="Proteomes" id="UP001218218">
    <property type="component" value="Unassembled WGS sequence"/>
</dbReference>
<proteinExistence type="predicted"/>
<dbReference type="EMBL" id="JARIHO010000006">
    <property type="protein sequence ID" value="KAJ7359688.1"/>
    <property type="molecule type" value="Genomic_DNA"/>
</dbReference>
<name>A0AAD7AIG3_9AGAR</name>
<organism evidence="1 2">
    <name type="scientific">Mycena albidolilacea</name>
    <dbReference type="NCBI Taxonomy" id="1033008"/>
    <lineage>
        <taxon>Eukaryota</taxon>
        <taxon>Fungi</taxon>
        <taxon>Dikarya</taxon>
        <taxon>Basidiomycota</taxon>
        <taxon>Agaricomycotina</taxon>
        <taxon>Agaricomycetes</taxon>
        <taxon>Agaricomycetidae</taxon>
        <taxon>Agaricales</taxon>
        <taxon>Marasmiineae</taxon>
        <taxon>Mycenaceae</taxon>
        <taxon>Mycena</taxon>
    </lineage>
</organism>
<keyword evidence="2" id="KW-1185">Reference proteome</keyword>
<comment type="caution">
    <text evidence="1">The sequence shown here is derived from an EMBL/GenBank/DDBJ whole genome shotgun (WGS) entry which is preliminary data.</text>
</comment>
<reference evidence="1" key="1">
    <citation type="submission" date="2023-03" db="EMBL/GenBank/DDBJ databases">
        <title>Massive genome expansion in bonnet fungi (Mycena s.s.) driven by repeated elements and novel gene families across ecological guilds.</title>
        <authorList>
            <consortium name="Lawrence Berkeley National Laboratory"/>
            <person name="Harder C.B."/>
            <person name="Miyauchi S."/>
            <person name="Viragh M."/>
            <person name="Kuo A."/>
            <person name="Thoen E."/>
            <person name="Andreopoulos B."/>
            <person name="Lu D."/>
            <person name="Skrede I."/>
            <person name="Drula E."/>
            <person name="Henrissat B."/>
            <person name="Morin E."/>
            <person name="Kohler A."/>
            <person name="Barry K."/>
            <person name="LaButti K."/>
            <person name="Morin E."/>
            <person name="Salamov A."/>
            <person name="Lipzen A."/>
            <person name="Mereny Z."/>
            <person name="Hegedus B."/>
            <person name="Baldrian P."/>
            <person name="Stursova M."/>
            <person name="Weitz H."/>
            <person name="Taylor A."/>
            <person name="Grigoriev I.V."/>
            <person name="Nagy L.G."/>
            <person name="Martin F."/>
            <person name="Kauserud H."/>
        </authorList>
    </citation>
    <scope>NUCLEOTIDE SEQUENCE</scope>
    <source>
        <strain evidence="1">CBHHK002</strain>
    </source>
</reference>
<sequence>MAPLPQELFDTIIDEIHDKETLKACALAATSFLPPSQRNLFRKIRLGGHRSRDASASLAEFPHLVSYIRDLTIYMWDMVSNFAAVAAVLRSVQNIESLAVFGRAVNWNRLGYEASSALLDCLSRPSLRFLYLSSMRGVSAALISAATAIPVVSFFHIRLDVREEISEQLHASAPAPRLRHLILGDAGPAVRLICDFLLHPRKPAYTQQIERLEIRIDQHSASYDKRIMTACAATLKYLAVSPADVIRLPLLPSLLEIEIKVFVGDSRRLPAFFAPNLSQIASSLPFVETITLVFVVEPLHPEVEWPDGTPLPIFGLSFMNRTQLLHLRQVHCKLLHRNVFSEANALFDRFVPAIESMMPGLHGTGILECTLDDSQHEL</sequence>